<evidence type="ECO:0000256" key="7">
    <source>
        <dbReference type="ARBA" id="ARBA00023237"/>
    </source>
</evidence>
<keyword evidence="13" id="KW-1185">Reference proteome</keyword>
<evidence type="ECO:0000256" key="5">
    <source>
        <dbReference type="ARBA" id="ARBA00023077"/>
    </source>
</evidence>
<dbReference type="Pfam" id="PF07715">
    <property type="entry name" value="Plug"/>
    <property type="match status" value="1"/>
</dbReference>
<keyword evidence="6 8" id="KW-0472">Membrane</keyword>
<feature type="domain" description="TonB-dependent receptor-like beta-barrel" evidence="10">
    <location>
        <begin position="405"/>
        <end position="833"/>
    </location>
</feature>
<dbReference type="GO" id="GO:0015344">
    <property type="term" value="F:siderophore uptake transmembrane transporter activity"/>
    <property type="evidence" value="ECO:0007669"/>
    <property type="project" value="TreeGrafter"/>
</dbReference>
<dbReference type="InterPro" id="IPR000531">
    <property type="entry name" value="Beta-barrel_TonB"/>
</dbReference>
<dbReference type="InterPro" id="IPR008969">
    <property type="entry name" value="CarboxyPept-like_regulatory"/>
</dbReference>
<dbReference type="InterPro" id="IPR037066">
    <property type="entry name" value="Plug_dom_sf"/>
</dbReference>
<protein>
    <submittedName>
        <fullName evidence="12">TonB-linked outer membrane protein, SusC/RagA family</fullName>
    </submittedName>
</protein>
<evidence type="ECO:0000313" key="12">
    <source>
        <dbReference type="EMBL" id="SOD92935.1"/>
    </source>
</evidence>
<dbReference type="NCBIfam" id="TIGR04056">
    <property type="entry name" value="OMP_RagA_SusC"/>
    <property type="match status" value="1"/>
</dbReference>
<dbReference type="Gene3D" id="2.60.40.1120">
    <property type="entry name" value="Carboxypeptidase-like, regulatory domain"/>
    <property type="match status" value="1"/>
</dbReference>
<organism evidence="12 13">
    <name type="scientific">Spirosoma fluviale</name>
    <dbReference type="NCBI Taxonomy" id="1597977"/>
    <lineage>
        <taxon>Bacteria</taxon>
        <taxon>Pseudomonadati</taxon>
        <taxon>Bacteroidota</taxon>
        <taxon>Cytophagia</taxon>
        <taxon>Cytophagales</taxon>
        <taxon>Cytophagaceae</taxon>
        <taxon>Spirosoma</taxon>
    </lineage>
</organism>
<evidence type="ECO:0000313" key="13">
    <source>
        <dbReference type="Proteomes" id="UP000219452"/>
    </source>
</evidence>
<dbReference type="InterPro" id="IPR012910">
    <property type="entry name" value="Plug_dom"/>
</dbReference>
<dbReference type="InterPro" id="IPR023996">
    <property type="entry name" value="TonB-dep_OMP_SusC/RagA"/>
</dbReference>
<sequence>MMVLVAAGPLWAQDRQLSGTVRDDRGQGLPGVNVQLKGSTRGTTTAADGTFRLGVSGSGTLVFSSIGFTSQESTFSAGTSQVTIQLVTDDRLLNEVVVTALGIEKSAKTLTYAAQQIDGAKLTQVRDANFVNTLSGKIAGLQVVQGAGGVGSAARVTLRGNRSLNGTNNALIVVDGVVFDNSNGGQVSSDFGGYNGSDGAANINPDDIESVNVLKGAAGSVLYGSRAANGVMIITTKRGKAGRISVDVNSGVVSESPMLLPEFQNTYTQGAGGKSNTTASGSWGAAGKTYPNNVRDFFRNGVSTNNSIGVSGGTEKMQTYFSYTHNYNQGLIPNNNLTRHTFNLRVSNQISKRFSTEGKITYVLQDIGNKIKVGEESGIVMNIYKIPRSVDLESIKTYETTDGVPTYWTSSSIYMNPYWTINRTINSEKRNRITLLGQANYKLTDWLTLTGRISVDKYFDRNLRSFYNRTLLFAGNGGTYSAFDTENLEQNIDLFAQGNNQITKDIKVNYTVGAQLSKRFNQTIGATANGLQIPNKFDLGFARALQPISGLSQRQVNGAFASATFSLRDYLILDLTARNDWSSTLPAPHSYFYPSVGVTAILSDMMKLPDVISFAKVRAAYTRVGNDASPYLLQQTYSFAQGGTNGFIQRDATQAIPDLKPELTNSLELGLDWRFVQNRFGIDLTYYKTNTINQLLTLGLAPASGFSAQYVNSGNIENHGIEMALTGKILSGRALTWDMTLNFSRNVNKIISLHPDIKKAALAGGFGRTSSPVVAEGGSYGDIETQRWSTDAQGRYIVDANGKPVVTTGQVAVGNFNPKFMMGFQNSFSYKGFTLGVLFDGRFGGVITSGSEANLAFDGNAAYTTAFREGGWVLPGVTAAGETNTKAINAETFWTTVSGGRYSWGEFFTYDATNVRMRELTLGYNFNLPGNFFVKRARLTAVARNLFFLYRGKAILDLPGVPTRQLSFDPDISLGAGNFQGVEYGNVPASRSVGVNLQLSF</sequence>
<evidence type="ECO:0000256" key="8">
    <source>
        <dbReference type="PROSITE-ProRule" id="PRU01360"/>
    </source>
</evidence>
<evidence type="ECO:0000256" key="2">
    <source>
        <dbReference type="ARBA" id="ARBA00022448"/>
    </source>
</evidence>
<dbReference type="PANTHER" id="PTHR32552:SF82">
    <property type="entry name" value="FCUA PROTEIN"/>
    <property type="match status" value="1"/>
</dbReference>
<dbReference type="Pfam" id="PF13715">
    <property type="entry name" value="CarbopepD_reg_2"/>
    <property type="match status" value="1"/>
</dbReference>
<keyword evidence="7 8" id="KW-0998">Cell outer membrane</keyword>
<evidence type="ECO:0000259" key="10">
    <source>
        <dbReference type="Pfam" id="PF00593"/>
    </source>
</evidence>
<proteinExistence type="inferred from homology"/>
<gene>
    <name evidence="12" type="ORF">SAMN06269250_4268</name>
</gene>
<keyword evidence="5 9" id="KW-0798">TonB box</keyword>
<accession>A0A286GBN1</accession>
<feature type="domain" description="TonB-dependent receptor plug" evidence="11">
    <location>
        <begin position="108"/>
        <end position="231"/>
    </location>
</feature>
<dbReference type="InterPro" id="IPR036942">
    <property type="entry name" value="Beta-barrel_TonB_sf"/>
</dbReference>
<evidence type="ECO:0000259" key="11">
    <source>
        <dbReference type="Pfam" id="PF07715"/>
    </source>
</evidence>
<evidence type="ECO:0000256" key="4">
    <source>
        <dbReference type="ARBA" id="ARBA00022692"/>
    </source>
</evidence>
<comment type="subcellular location">
    <subcellularLocation>
        <location evidence="1 8">Cell outer membrane</location>
        <topology evidence="1 8">Multi-pass membrane protein</topology>
    </subcellularLocation>
</comment>
<dbReference type="GO" id="GO:0009279">
    <property type="term" value="C:cell outer membrane"/>
    <property type="evidence" value="ECO:0007669"/>
    <property type="project" value="UniProtKB-SubCell"/>
</dbReference>
<dbReference type="Proteomes" id="UP000219452">
    <property type="component" value="Unassembled WGS sequence"/>
</dbReference>
<reference evidence="13" key="1">
    <citation type="submission" date="2017-09" db="EMBL/GenBank/DDBJ databases">
        <authorList>
            <person name="Varghese N."/>
            <person name="Submissions S."/>
        </authorList>
    </citation>
    <scope>NUCLEOTIDE SEQUENCE [LARGE SCALE GENOMIC DNA]</scope>
    <source>
        <strain evidence="13">DSM 29961</strain>
    </source>
</reference>
<dbReference type="Gene3D" id="2.40.170.20">
    <property type="entry name" value="TonB-dependent receptor, beta-barrel domain"/>
    <property type="match status" value="1"/>
</dbReference>
<comment type="similarity">
    <text evidence="8 9">Belongs to the TonB-dependent receptor family.</text>
</comment>
<dbReference type="InterPro" id="IPR023997">
    <property type="entry name" value="TonB-dep_OMP_SusC/RagA_CS"/>
</dbReference>
<dbReference type="Pfam" id="PF00593">
    <property type="entry name" value="TonB_dep_Rec_b-barrel"/>
    <property type="match status" value="1"/>
</dbReference>
<evidence type="ECO:0000256" key="9">
    <source>
        <dbReference type="RuleBase" id="RU003357"/>
    </source>
</evidence>
<dbReference type="NCBIfam" id="TIGR04057">
    <property type="entry name" value="SusC_RagA_signa"/>
    <property type="match status" value="1"/>
</dbReference>
<keyword evidence="4 8" id="KW-0812">Transmembrane</keyword>
<dbReference type="Gene3D" id="2.170.130.10">
    <property type="entry name" value="TonB-dependent receptor, plug domain"/>
    <property type="match status" value="1"/>
</dbReference>
<dbReference type="PANTHER" id="PTHR32552">
    <property type="entry name" value="FERRICHROME IRON RECEPTOR-RELATED"/>
    <property type="match status" value="1"/>
</dbReference>
<dbReference type="PROSITE" id="PS52016">
    <property type="entry name" value="TONB_DEPENDENT_REC_3"/>
    <property type="match status" value="1"/>
</dbReference>
<dbReference type="AlphaFoldDB" id="A0A286GBN1"/>
<dbReference type="EMBL" id="OCNH01000003">
    <property type="protein sequence ID" value="SOD92935.1"/>
    <property type="molecule type" value="Genomic_DNA"/>
</dbReference>
<keyword evidence="2 8" id="KW-0813">Transport</keyword>
<keyword evidence="3 8" id="KW-1134">Transmembrane beta strand</keyword>
<evidence type="ECO:0000256" key="3">
    <source>
        <dbReference type="ARBA" id="ARBA00022452"/>
    </source>
</evidence>
<name>A0A286GBN1_9BACT</name>
<dbReference type="InterPro" id="IPR039426">
    <property type="entry name" value="TonB-dep_rcpt-like"/>
</dbReference>
<evidence type="ECO:0000256" key="1">
    <source>
        <dbReference type="ARBA" id="ARBA00004571"/>
    </source>
</evidence>
<dbReference type="SUPFAM" id="SSF49464">
    <property type="entry name" value="Carboxypeptidase regulatory domain-like"/>
    <property type="match status" value="1"/>
</dbReference>
<dbReference type="SUPFAM" id="SSF56935">
    <property type="entry name" value="Porins"/>
    <property type="match status" value="1"/>
</dbReference>
<evidence type="ECO:0000256" key="6">
    <source>
        <dbReference type="ARBA" id="ARBA00023136"/>
    </source>
</evidence>